<comment type="function">
    <text evidence="4">Poorly processive, error-prone DNA polymerase involved in untargeted mutagenesis. Copies undamaged DNA at stalled replication forks, which arise in vivo from mismatched or misaligned primer ends. These misaligned primers can be extended by PolIV. Exhibits no 3'-5' exonuclease (proofreading) activity. May be involved in translesional synthesis, in conjunction with the beta clamp from PolIII.</text>
</comment>
<sequence>MQCDAPRNTGWRPGARWAREDVQASIEALPYHQRPPMRELGRRSEAAAHPFRAMPPDEGGPVVPAPPAPTRVPAGHWRNPNGMIDHAPSPFRDLDPNGDERAMGAIARWNAMPAIRYPGEGPHPNKLERMERRGSNDPHAKPPGVVPFFDTARTTADVVARNCPEQGAPRDPAPLADTEPPLVTAQKVGSRVEIAAASPTALAMGLTPGMALTQARASVPDLDVRDADPAGDRAALERLALTLARRWTPTVMVADDATLLLDLTGVAHLHGGEARLGRRLCALLARHGVGARMAMADTAGAAWALAHHGPADKPVQLCPPGAHADAIAPLPVAALRLDPVARELLARLGIDRVGALAAMPRGPLVRRFGTALVRRLDQALGRLPEPLVPVPVPEPVVVAERFAEPIATPEAIAASLARLVAKLATALAGVGQGARLLELAADRVDHAVQRLRIGLARPTREPGHLLRLLARRIEEIEPGYGIDALTLHVRRADPLGPEALAPELAEESAPDLAPLVDAIANRIGAHRLWRSAAVESDVPERAVAAVPPLDPAEADAPALKADDVRRLDERAPTHPWQPRWPRPARLLRRPEQLDNVVSLWPDGAPRRFTWRGRSYAVVRADGPERIAGEWWRRPAERAGVRDYFRVEDEGGSRFWLYRRGDAERAETGDRRWFLHGWFA</sequence>
<keyword evidence="10" id="KW-1185">Reference proteome</keyword>
<reference evidence="9 10" key="1">
    <citation type="submission" date="2017-07" db="EMBL/GenBank/DDBJ databases">
        <authorList>
            <person name="Sun Z.S."/>
            <person name="Albrecht U."/>
            <person name="Echele G."/>
            <person name="Lee C.C."/>
        </authorList>
    </citation>
    <scope>NUCLEOTIDE SEQUENCE [LARGE SCALE GENOMIC DNA]</scope>
    <source>
        <strain evidence="9 10">CGMCC 1.12672</strain>
    </source>
</reference>
<dbReference type="InterPro" id="IPR017961">
    <property type="entry name" value="DNA_pol_Y-fam_little_finger"/>
</dbReference>
<accession>A0A285QJ62</accession>
<feature type="domain" description="DNA polymerase Y-family little finger" evidence="7">
    <location>
        <begin position="398"/>
        <end position="490"/>
    </location>
</feature>
<evidence type="ECO:0000256" key="4">
    <source>
        <dbReference type="ARBA" id="ARBA00025589"/>
    </source>
</evidence>
<dbReference type="EMBL" id="OBMI01000001">
    <property type="protein sequence ID" value="SOB80112.1"/>
    <property type="molecule type" value="Genomic_DNA"/>
</dbReference>
<evidence type="ECO:0000256" key="1">
    <source>
        <dbReference type="ARBA" id="ARBA00011245"/>
    </source>
</evidence>
<dbReference type="SUPFAM" id="SSF56672">
    <property type="entry name" value="DNA/RNA polymerases"/>
    <property type="match status" value="1"/>
</dbReference>
<dbReference type="Proteomes" id="UP000219494">
    <property type="component" value="Unassembled WGS sequence"/>
</dbReference>
<evidence type="ECO:0000259" key="7">
    <source>
        <dbReference type="Pfam" id="PF11799"/>
    </source>
</evidence>
<evidence type="ECO:0000256" key="3">
    <source>
        <dbReference type="ARBA" id="ARBA00022763"/>
    </source>
</evidence>
<dbReference type="InterPro" id="IPR045443">
    <property type="entry name" value="DUF6504"/>
</dbReference>
<comment type="subunit">
    <text evidence="1">Monomer.</text>
</comment>
<gene>
    <name evidence="9" type="ORF">SAMN06297144_0895</name>
</gene>
<evidence type="ECO:0000259" key="6">
    <source>
        <dbReference type="Pfam" id="PF00817"/>
    </source>
</evidence>
<evidence type="ECO:0000256" key="2">
    <source>
        <dbReference type="ARBA" id="ARBA00012417"/>
    </source>
</evidence>
<organism evidence="9 10">
    <name type="scientific">Sphingomonas guangdongensis</name>
    <dbReference type="NCBI Taxonomy" id="1141890"/>
    <lineage>
        <taxon>Bacteria</taxon>
        <taxon>Pseudomonadati</taxon>
        <taxon>Pseudomonadota</taxon>
        <taxon>Alphaproteobacteria</taxon>
        <taxon>Sphingomonadales</taxon>
        <taxon>Sphingomonadaceae</taxon>
        <taxon>Sphingomonas</taxon>
    </lineage>
</organism>
<dbReference type="PANTHER" id="PTHR35369:SF2">
    <property type="entry name" value="BLR3025 PROTEIN"/>
    <property type="match status" value="1"/>
</dbReference>
<proteinExistence type="predicted"/>
<dbReference type="InterPro" id="IPR043502">
    <property type="entry name" value="DNA/RNA_pol_sf"/>
</dbReference>
<dbReference type="Pfam" id="PF20114">
    <property type="entry name" value="DUF6504"/>
    <property type="match status" value="1"/>
</dbReference>
<dbReference type="Pfam" id="PF11799">
    <property type="entry name" value="IMS_C"/>
    <property type="match status" value="1"/>
</dbReference>
<evidence type="ECO:0000313" key="10">
    <source>
        <dbReference type="Proteomes" id="UP000219494"/>
    </source>
</evidence>
<dbReference type="InterPro" id="IPR001126">
    <property type="entry name" value="UmuC"/>
</dbReference>
<dbReference type="EC" id="2.7.7.7" evidence="2"/>
<dbReference type="GO" id="GO:0003684">
    <property type="term" value="F:damaged DNA binding"/>
    <property type="evidence" value="ECO:0007669"/>
    <property type="project" value="InterPro"/>
</dbReference>
<evidence type="ECO:0000256" key="5">
    <source>
        <dbReference type="ARBA" id="ARBA00049244"/>
    </source>
</evidence>
<protein>
    <recommendedName>
        <fullName evidence="2">DNA-directed DNA polymerase</fullName>
        <ecNumber evidence="2">2.7.7.7</ecNumber>
    </recommendedName>
</protein>
<evidence type="ECO:0000313" key="9">
    <source>
        <dbReference type="EMBL" id="SOB80112.1"/>
    </source>
</evidence>
<dbReference type="CDD" id="cd03468">
    <property type="entry name" value="PolY_like"/>
    <property type="match status" value="1"/>
</dbReference>
<dbReference type="Pfam" id="PF00817">
    <property type="entry name" value="IMS"/>
    <property type="match status" value="1"/>
</dbReference>
<feature type="domain" description="DUF6504" evidence="8">
    <location>
        <begin position="602"/>
        <end position="675"/>
    </location>
</feature>
<comment type="catalytic activity">
    <reaction evidence="5">
        <text>DNA(n) + a 2'-deoxyribonucleoside 5'-triphosphate = DNA(n+1) + diphosphate</text>
        <dbReference type="Rhea" id="RHEA:22508"/>
        <dbReference type="Rhea" id="RHEA-COMP:17339"/>
        <dbReference type="Rhea" id="RHEA-COMP:17340"/>
        <dbReference type="ChEBI" id="CHEBI:33019"/>
        <dbReference type="ChEBI" id="CHEBI:61560"/>
        <dbReference type="ChEBI" id="CHEBI:173112"/>
        <dbReference type="EC" id="2.7.7.7"/>
    </reaction>
</comment>
<name>A0A285QJ62_9SPHN</name>
<feature type="domain" description="UmuC" evidence="6">
    <location>
        <begin position="180"/>
        <end position="304"/>
    </location>
</feature>
<keyword evidence="3" id="KW-0227">DNA damage</keyword>
<dbReference type="GO" id="GO:0006281">
    <property type="term" value="P:DNA repair"/>
    <property type="evidence" value="ECO:0007669"/>
    <property type="project" value="InterPro"/>
</dbReference>
<evidence type="ECO:0000259" key="8">
    <source>
        <dbReference type="Pfam" id="PF20114"/>
    </source>
</evidence>
<dbReference type="PANTHER" id="PTHR35369">
    <property type="entry name" value="BLR3025 PROTEIN-RELATED"/>
    <property type="match status" value="1"/>
</dbReference>
<dbReference type="AlphaFoldDB" id="A0A285QJ62"/>
<dbReference type="InterPro" id="IPR050356">
    <property type="entry name" value="SulA_CellDiv_inhibitor"/>
</dbReference>